<comment type="caution">
    <text evidence="2">The sequence shown here is derived from an EMBL/GenBank/DDBJ whole genome shotgun (WGS) entry which is preliminary data.</text>
</comment>
<dbReference type="AlphaFoldDB" id="A0A0F3RLN4"/>
<dbReference type="Proteomes" id="UP000033580">
    <property type="component" value="Unassembled WGS sequence"/>
</dbReference>
<accession>A0A0F3RLN4</accession>
<reference evidence="2 3" key="1">
    <citation type="submission" date="2015-01" db="EMBL/GenBank/DDBJ databases">
        <title>Genome Sequencing of Rickettsiales.</title>
        <authorList>
            <person name="Daugherty S.C."/>
            <person name="Su Q."/>
            <person name="Abolude K."/>
            <person name="Beier-Sexton M."/>
            <person name="Carlyon J.A."/>
            <person name="Carter R."/>
            <person name="Day N.P."/>
            <person name="Dumler S.J."/>
            <person name="Dyachenko V."/>
            <person name="Godinez A."/>
            <person name="Kurtti T.J."/>
            <person name="Lichay M."/>
            <person name="Mullins K.E."/>
            <person name="Ott S."/>
            <person name="Pappas-Brown V."/>
            <person name="Paris D.H."/>
            <person name="Patel P."/>
            <person name="Richards A.L."/>
            <person name="Sadzewicz L."/>
            <person name="Sears K."/>
            <person name="Seidman D."/>
            <person name="Sengamalay N."/>
            <person name="Stenos J."/>
            <person name="Tallon L.J."/>
            <person name="Vincent G."/>
            <person name="Fraser C.M."/>
            <person name="Munderloh U."/>
            <person name="Dunning-Hotopp J.C."/>
        </authorList>
    </citation>
    <scope>NUCLEOTIDE SEQUENCE [LARGE SCALE GENOMIC DNA]</scope>
    <source>
        <strain evidence="2 3">UT144</strain>
    </source>
</reference>
<proteinExistence type="predicted"/>
<gene>
    <name evidence="2" type="ORF">OTUT144_0910</name>
    <name evidence="1" type="ORF">OTUT144_2156</name>
</gene>
<dbReference type="PATRIC" id="fig|1441384.3.peg.1243"/>
<evidence type="ECO:0000313" key="3">
    <source>
        <dbReference type="Proteomes" id="UP000033580"/>
    </source>
</evidence>
<protein>
    <submittedName>
        <fullName evidence="2">Uncharacterized protein</fullName>
    </submittedName>
</protein>
<dbReference type="EMBL" id="LAOR01000217">
    <property type="protein sequence ID" value="KJW05161.1"/>
    <property type="molecule type" value="Genomic_DNA"/>
</dbReference>
<sequence length="29" mass="3475">MNLRMKNIINAEADTPDKFCYMNKAENWL</sequence>
<dbReference type="EMBL" id="LAOR01000057">
    <property type="protein sequence ID" value="KJW07057.1"/>
    <property type="molecule type" value="Genomic_DNA"/>
</dbReference>
<name>A0A0F3RLN4_ORITS</name>
<evidence type="ECO:0000313" key="1">
    <source>
        <dbReference type="EMBL" id="KJW05161.1"/>
    </source>
</evidence>
<evidence type="ECO:0000313" key="2">
    <source>
        <dbReference type="EMBL" id="KJW07057.1"/>
    </source>
</evidence>
<organism evidence="2 3">
    <name type="scientific">Orientia tsutsugamushi str. UT144</name>
    <dbReference type="NCBI Taxonomy" id="1441384"/>
    <lineage>
        <taxon>Bacteria</taxon>
        <taxon>Pseudomonadati</taxon>
        <taxon>Pseudomonadota</taxon>
        <taxon>Alphaproteobacteria</taxon>
        <taxon>Rickettsiales</taxon>
        <taxon>Rickettsiaceae</taxon>
        <taxon>Rickettsieae</taxon>
        <taxon>Orientia</taxon>
    </lineage>
</organism>